<name>A0A3D8R0E4_9EURO</name>
<evidence type="ECO:0000313" key="2">
    <source>
        <dbReference type="EMBL" id="RDW67381.1"/>
    </source>
</evidence>
<feature type="compositionally biased region" description="Low complexity" evidence="1">
    <location>
        <begin position="12"/>
        <end position="29"/>
    </location>
</feature>
<feature type="compositionally biased region" description="Basic and acidic residues" evidence="1">
    <location>
        <begin position="136"/>
        <end position="146"/>
    </location>
</feature>
<evidence type="ECO:0000313" key="3">
    <source>
        <dbReference type="Proteomes" id="UP000256690"/>
    </source>
</evidence>
<evidence type="ECO:0000256" key="1">
    <source>
        <dbReference type="SAM" id="MobiDB-lite"/>
    </source>
</evidence>
<dbReference type="RefSeq" id="XP_026600349.1">
    <property type="nucleotide sequence ID" value="XM_026751263.1"/>
</dbReference>
<keyword evidence="3" id="KW-1185">Reference proteome</keyword>
<dbReference type="GeneID" id="38119617"/>
<sequence>MEKQPPTDYKVPEATASATATGAAAQPPANTVNPTHGLNRDGHDAHDTGFKYHIPEAGHEQYQYQRDTTGVGDDRPPMQNTMGERLGSGVRGVFASVHGAGEWLRGGINAAVDRTFGSEEGVSRNEAISRAGQEEIRSGRFSKDSHAGAWDKVNRE</sequence>
<dbReference type="EMBL" id="PVWQ01000012">
    <property type="protein sequence ID" value="RDW67381.1"/>
    <property type="molecule type" value="Genomic_DNA"/>
</dbReference>
<organism evidence="2 3">
    <name type="scientific">Aspergillus mulundensis</name>
    <dbReference type="NCBI Taxonomy" id="1810919"/>
    <lineage>
        <taxon>Eukaryota</taxon>
        <taxon>Fungi</taxon>
        <taxon>Dikarya</taxon>
        <taxon>Ascomycota</taxon>
        <taxon>Pezizomycotina</taxon>
        <taxon>Eurotiomycetes</taxon>
        <taxon>Eurotiomycetidae</taxon>
        <taxon>Eurotiales</taxon>
        <taxon>Aspergillaceae</taxon>
        <taxon>Aspergillus</taxon>
        <taxon>Aspergillus subgen. Nidulantes</taxon>
    </lineage>
</organism>
<proteinExistence type="predicted"/>
<reference evidence="2 3" key="1">
    <citation type="journal article" date="2018" name="IMA Fungus">
        <title>IMA Genome-F 9: Draft genome sequence of Annulohypoxylon stygium, Aspergillus mulundensis, Berkeleyomyces basicola (syn. Thielaviopsis basicola), Ceratocystis smalleyi, two Cercospora beticola strains, Coleophoma cylindrospora, Fusarium fracticaudum, Phialophora cf. hyalina, and Morchella septimelata.</title>
        <authorList>
            <person name="Wingfield B.D."/>
            <person name="Bills G.F."/>
            <person name="Dong Y."/>
            <person name="Huang W."/>
            <person name="Nel W.J."/>
            <person name="Swalarsk-Parry B.S."/>
            <person name="Vaghefi N."/>
            <person name="Wilken P.M."/>
            <person name="An Z."/>
            <person name="de Beer Z.W."/>
            <person name="De Vos L."/>
            <person name="Chen L."/>
            <person name="Duong T.A."/>
            <person name="Gao Y."/>
            <person name="Hammerbacher A."/>
            <person name="Kikkert J.R."/>
            <person name="Li Y."/>
            <person name="Li H."/>
            <person name="Li K."/>
            <person name="Li Q."/>
            <person name="Liu X."/>
            <person name="Ma X."/>
            <person name="Naidoo K."/>
            <person name="Pethybridge S.J."/>
            <person name="Sun J."/>
            <person name="Steenkamp E.T."/>
            <person name="van der Nest M.A."/>
            <person name="van Wyk S."/>
            <person name="Wingfield M.J."/>
            <person name="Xiong C."/>
            <person name="Yue Q."/>
            <person name="Zhang X."/>
        </authorList>
    </citation>
    <scope>NUCLEOTIDE SEQUENCE [LARGE SCALE GENOMIC DNA]</scope>
    <source>
        <strain evidence="2 3">DSM 5745</strain>
    </source>
</reference>
<accession>A0A3D8R0E4</accession>
<dbReference type="AlphaFoldDB" id="A0A3D8R0E4"/>
<feature type="region of interest" description="Disordered" evidence="1">
    <location>
        <begin position="136"/>
        <end position="156"/>
    </location>
</feature>
<comment type="caution">
    <text evidence="2">The sequence shown here is derived from an EMBL/GenBank/DDBJ whole genome shotgun (WGS) entry which is preliminary data.</text>
</comment>
<dbReference type="Proteomes" id="UP000256690">
    <property type="component" value="Unassembled WGS sequence"/>
</dbReference>
<protein>
    <submittedName>
        <fullName evidence="2">Uncharacterized protein</fullName>
    </submittedName>
</protein>
<dbReference type="OrthoDB" id="4779541at2759"/>
<gene>
    <name evidence="2" type="ORF">DSM5745_09247</name>
</gene>
<feature type="compositionally biased region" description="Basic and acidic residues" evidence="1">
    <location>
        <begin position="38"/>
        <end position="50"/>
    </location>
</feature>
<feature type="region of interest" description="Disordered" evidence="1">
    <location>
        <begin position="1"/>
        <end position="50"/>
    </location>
</feature>